<feature type="compositionally biased region" description="Polar residues" evidence="1">
    <location>
        <begin position="548"/>
        <end position="571"/>
    </location>
</feature>
<dbReference type="InterPro" id="IPR041658">
    <property type="entry name" value="AAA_lid_11"/>
</dbReference>
<protein>
    <submittedName>
        <fullName evidence="4">Multi-domain containing protein</fullName>
    </submittedName>
</protein>
<feature type="compositionally biased region" description="Acidic residues" evidence="1">
    <location>
        <begin position="689"/>
        <end position="702"/>
    </location>
</feature>
<evidence type="ECO:0000313" key="5">
    <source>
        <dbReference type="Proteomes" id="UP001057375"/>
    </source>
</evidence>
<dbReference type="Pfam" id="PF18199">
    <property type="entry name" value="Dynein_C"/>
    <property type="match status" value="1"/>
</dbReference>
<dbReference type="PANTHER" id="PTHR45703">
    <property type="entry name" value="DYNEIN HEAVY CHAIN"/>
    <property type="match status" value="1"/>
</dbReference>
<dbReference type="InterPro" id="IPR042219">
    <property type="entry name" value="AAA_lid_11_sf"/>
</dbReference>
<accession>A0ABQ5JSS3</accession>
<comment type="caution">
    <text evidence="4">The sequence shown here is derived from an EMBL/GenBank/DDBJ whole genome shotgun (WGS) entry which is preliminary data.</text>
</comment>
<dbReference type="InterPro" id="IPR041228">
    <property type="entry name" value="Dynein_C"/>
</dbReference>
<dbReference type="Proteomes" id="UP001057375">
    <property type="component" value="Unassembled WGS sequence"/>
</dbReference>
<feature type="region of interest" description="Disordered" evidence="1">
    <location>
        <begin position="530"/>
        <end position="571"/>
    </location>
</feature>
<reference evidence="4" key="1">
    <citation type="submission" date="2022-03" db="EMBL/GenBank/DDBJ databases">
        <title>Draft genome sequence of Aduncisulcus paluster, a free-living microaerophilic Fornicata.</title>
        <authorList>
            <person name="Yuyama I."/>
            <person name="Kume K."/>
            <person name="Tamura T."/>
            <person name="Inagaki Y."/>
            <person name="Hashimoto T."/>
        </authorList>
    </citation>
    <scope>NUCLEOTIDE SEQUENCE</scope>
    <source>
        <strain evidence="4">NY0171</strain>
    </source>
</reference>
<feature type="region of interest" description="Disordered" evidence="1">
    <location>
        <begin position="729"/>
        <end position="757"/>
    </location>
</feature>
<gene>
    <name evidence="4" type="ORF">ADUPG1_010456</name>
</gene>
<dbReference type="Gene3D" id="3.40.50.300">
    <property type="entry name" value="P-loop containing nucleotide triphosphate hydrolases"/>
    <property type="match status" value="1"/>
</dbReference>
<dbReference type="InterPro" id="IPR026983">
    <property type="entry name" value="DHC"/>
</dbReference>
<evidence type="ECO:0000259" key="3">
    <source>
        <dbReference type="Pfam" id="PF18199"/>
    </source>
</evidence>
<dbReference type="EMBL" id="BQXS01011575">
    <property type="protein sequence ID" value="GKT14268.1"/>
    <property type="molecule type" value="Genomic_DNA"/>
</dbReference>
<dbReference type="Gene3D" id="1.20.1270.280">
    <property type="match status" value="1"/>
</dbReference>
<evidence type="ECO:0000256" key="1">
    <source>
        <dbReference type="SAM" id="MobiDB-lite"/>
    </source>
</evidence>
<dbReference type="InterPro" id="IPR016126">
    <property type="entry name" value="Secretoglobin"/>
</dbReference>
<dbReference type="Gene3D" id="3.10.490.20">
    <property type="match status" value="1"/>
</dbReference>
<evidence type="ECO:0000313" key="4">
    <source>
        <dbReference type="EMBL" id="GKT14268.1"/>
    </source>
</evidence>
<dbReference type="Gene3D" id="1.10.8.720">
    <property type="entry name" value="Region D6 of dynein motor"/>
    <property type="match status" value="1"/>
</dbReference>
<proteinExistence type="predicted"/>
<dbReference type="InterPro" id="IPR043160">
    <property type="entry name" value="Dynein_C_barrel"/>
</dbReference>
<feature type="domain" description="Dynein heavy chain AAA lid" evidence="2">
    <location>
        <begin position="392"/>
        <end position="484"/>
    </location>
</feature>
<sequence>MIRSIWRKCISEYGTLLTKFLRPCDVIPAVMHLYACIYNNINDEHRLLIRLSLETPFDDPQCPIANAISRPSVFSPDQWMRLRWIARRTGLLMKIMKKDALDCLSKVFQLADSDPNAVFSSDDSQTHSLAHYLLKKTSSICLKTVKHADDLYISLFTVLLSSTIIPSESGLISVEELRQNIMTFSGFDILTPTTRTDFSIGEFVYHYINPSMPMLLLCGKGVSPQQRIQEIFSDKILKIDGEFETLAEKFKRVYGESIQIKPIAIGSVESLYSTIVPLVVTPTWIIIENVHLIPKQHKELEDLIRFTKKNSVHSLFRIILTMDAPEAPRTGKGLLPHELSSKCLKMFQEESASFSKSCANAVSVVKTSPYLDLTSFVDLELKSKIYRCLIAVAYPICYFHGVVSSRTDFLPTGWTRSYHFDLYDLEKSLLAVKRHIIRDEEIDLSYIRKVLFDHYQSQLEDLSDVLILKQLISTIISVITFQRRCPQLFDSQIMLFDRTQALSQSPKSHPASDRSSDFNYDIELPAISTTDQDKEQSHFLESSEPDHPSSSVNLSARTPMFPSSQTPIQSQESLADQLGKLLQSPPEIIEVSEATRSSNRLPDSHLSKAVIEEDEDFAAKQFIEDTSPNASSHSDKMDSEELLHNLSVRQKESPGHSLEPSSAGIRSLQGSRRSSYSNTHLSRMGEGSKDEEESEMISESDDDKMKDFLQKNSSMNSYRSSSVISSSSRDYDIYSDSSESEEKRPTLPKLGETNSNPMFQLPMKKLERFRKSSQAIHTSSINSEPEITELSIQWLQSVLTFSHLDQSRLARALFLDKFLPSRIRSSDSLLMRKQILKLFTSTISGVQSKAEKQKTLFNIPSEEKSDNPAIKAANLADTSSNVIVGGISRVEKLLSNLPEIPDSPYIPSDSLTSLSFVLIRMRIEATKHSSLLFTIRSDLENLLEALSGKTVFLPKHNILLRCVLSEAIPPWWRQHIDTDLALSSFIQSLAQKDRAMVKYCSSSSVNQIDLSMLADPQALIIAFAQDFSRFHQSPLPRVHFQFLFMEGGGERVKLVLYGVNSDGHTVDMFGNTESSNSAIIKLDKMCITADSAFSSFGNNLFGRDLDCIDMKKEEKFMAPLFKTQSRKSFIRFIPVSVIKSHESQKLRRAGAAFFLK</sequence>
<feature type="region of interest" description="Disordered" evidence="1">
    <location>
        <begin position="649"/>
        <end position="703"/>
    </location>
</feature>
<dbReference type="PROSITE" id="PS51311">
    <property type="entry name" value="SCGB"/>
    <property type="match status" value="1"/>
</dbReference>
<keyword evidence="5" id="KW-1185">Reference proteome</keyword>
<dbReference type="InterPro" id="IPR027417">
    <property type="entry name" value="P-loop_NTPase"/>
</dbReference>
<feature type="compositionally biased region" description="Polar residues" evidence="1">
    <location>
        <begin position="668"/>
        <end position="681"/>
    </location>
</feature>
<name>A0ABQ5JSS3_9EUKA</name>
<organism evidence="4 5">
    <name type="scientific">Aduncisulcus paluster</name>
    <dbReference type="NCBI Taxonomy" id="2918883"/>
    <lineage>
        <taxon>Eukaryota</taxon>
        <taxon>Metamonada</taxon>
        <taxon>Carpediemonas-like organisms</taxon>
        <taxon>Aduncisulcus</taxon>
    </lineage>
</organism>
<dbReference type="Pfam" id="PF18198">
    <property type="entry name" value="AAA_lid_11"/>
    <property type="match status" value="1"/>
</dbReference>
<evidence type="ECO:0000259" key="2">
    <source>
        <dbReference type="Pfam" id="PF18198"/>
    </source>
</evidence>
<feature type="domain" description="Dynein heavy chain C-terminal" evidence="3">
    <location>
        <begin position="889"/>
        <end position="1046"/>
    </location>
</feature>